<dbReference type="CDD" id="cd00161">
    <property type="entry name" value="beta-trefoil_Ricin-like"/>
    <property type="match status" value="1"/>
</dbReference>
<feature type="domain" description="LamG-like jellyroll fold" evidence="5">
    <location>
        <begin position="1210"/>
        <end position="1355"/>
    </location>
</feature>
<name>A0A8H9HM71_KITAU</name>
<reference evidence="6" key="2">
    <citation type="submission" date="2020-09" db="EMBL/GenBank/DDBJ databases">
        <authorList>
            <person name="Sun Q."/>
            <person name="Ohkuma M."/>
        </authorList>
    </citation>
    <scope>NUCLEOTIDE SEQUENCE</scope>
    <source>
        <strain evidence="6">JCM 4434</strain>
    </source>
</reference>
<dbReference type="Gene3D" id="2.80.10.50">
    <property type="match status" value="1"/>
</dbReference>
<feature type="domain" description="Ricin B lectin" evidence="4">
    <location>
        <begin position="1365"/>
        <end position="1493"/>
    </location>
</feature>
<dbReference type="SMART" id="SM00560">
    <property type="entry name" value="LamGL"/>
    <property type="match status" value="1"/>
</dbReference>
<evidence type="ECO:0000256" key="2">
    <source>
        <dbReference type="ARBA" id="ARBA00023157"/>
    </source>
</evidence>
<organism evidence="6 7">
    <name type="scientific">Kitasatospora aureofaciens</name>
    <name type="common">Streptomyces aureofaciens</name>
    <dbReference type="NCBI Taxonomy" id="1894"/>
    <lineage>
        <taxon>Bacteria</taxon>
        <taxon>Bacillati</taxon>
        <taxon>Actinomycetota</taxon>
        <taxon>Actinomycetes</taxon>
        <taxon>Kitasatosporales</taxon>
        <taxon>Streptomycetaceae</taxon>
        <taxon>Kitasatospora</taxon>
    </lineage>
</organism>
<keyword evidence="2" id="KW-1015">Disulfide bond</keyword>
<evidence type="ECO:0000259" key="4">
    <source>
        <dbReference type="SMART" id="SM00458"/>
    </source>
</evidence>
<dbReference type="EMBL" id="BMUB01000005">
    <property type="protein sequence ID" value="GGU72440.1"/>
    <property type="molecule type" value="Genomic_DNA"/>
</dbReference>
<proteinExistence type="predicted"/>
<evidence type="ECO:0000256" key="3">
    <source>
        <dbReference type="SAM" id="MobiDB-lite"/>
    </source>
</evidence>
<keyword evidence="1" id="KW-0732">Signal</keyword>
<dbReference type="InterPro" id="IPR013320">
    <property type="entry name" value="ConA-like_dom_sf"/>
</dbReference>
<evidence type="ECO:0000313" key="7">
    <source>
        <dbReference type="Proteomes" id="UP000610124"/>
    </source>
</evidence>
<sequence length="1498" mass="157171">MPAPSGASSGMRRTRHPSRRSYAVAVGLALALTSLGPVTPLAFAGDSPSGTTPGAASGIPKALADQISAGDAKFGGEKPQLPGDKALAEAKRTGKPVSVTELTDESSETVALPSGHFSRTQHAEPQRVKQNGAWADLDGTLVPDDQGGYRPKTAVAGVHLSGGGSGPLGTLTSPDGESLTIDSPFPLTKPTLDPGGQALVYPEVAPGIDLKVTASKLGGLSTVLAVKTAEAAKNPALKTVRFPTKAKGVTVKADDAGNLTATAKDGKTRWHASTPQMWDSTVAATSTPGTPKGKASAAQRDGDDPRQDQDRNSTAEGPGAGAKVATMKTTASGDAVELTTDDSVLGKGQGPWFIDPGWLYDRREANAWTWTQSQYPGTSNIGRTVANSGDQYAQPGVGYQGWRTDKGIERSYFQFDTRWYNDIVINKAVLSVWEAKSSDMSCTNQYQVDLALTGPIDNSTTWNNSPGVVAWSGSANVGGAGQNGCGGNTQFDYDVTGVYRQYAPSHDTLTFGLFAHNESDRMAFKRLTYNPAVVVEYDRVPNTPTNPYVWPAPSTAVPWAENQGCDGNSIGWINSDAGFPGYVTLNAKVSSNAQSSLYGWMHIWDYADLSADVDSGYTAEVPNGGNAGFQVKQGVIKDGHVYGWGAMASDKLVQLSASTPMCRFGVDLTPPTISVPSVYNVLSAAELADKFPPSGNGQVTKKHVGEQGLVPYTATDPAPGGNASGVICARWGWDPQLGNVSWSCGGSMPKDGIPVTPGRWGTNILYMQVMDNARNVSPVAQYSFYVPWNPDGPPPVFGDVTGDGAPDILTADQAGYLRAYDAPGNPNAKSPSVSPVSTPAEAPGGKSWTGVQLTHRGTLTGGNNIDDVIAHATGDPELKLYPNPGNTGVYGRVDKPVALAKPKCAKTSTEDCSWLTAAGYNANDWSTTLRIAALGDPVNADLDPKLGFKNKTGLLTVESTNNGADAALWYYPATNANTLGKPVQLAASGWKDKELITPGDWAKQGHPGLFTRNLAVTADGGAKDDLNGITFNTSTVLGTDNQGQPINDPSGKPLMVPTLTGIATSTKIGGVPSDTWTTLGSDGDLTGNGNSTLWGKKADGTIDIWWGKPTTPGTPTAGYTWQVGPSTIANTAVNPAQWALDGRTGGDTGDTNKLYKNGDAPGTTYPTGATLTDDHNRAANKATSFDGASVYRTTAPVNAGAVNPGLDTSRNYSVSAWVKVNNTNGYQTAVSLTGDVASPFYLQYSKVFNNWAFVAPSNDSQSPTAWYSAYDRTGRTGVTVGQWTHLTGTFNADTSTITLYVNGNAVGTDKMPAGWKPAPGSLNVGGVTYNKATPGDLLNGAISDARAYPYALTDQQVNTLATTDSSIQIRSAVDSGKCLDNWGGSAGAPLRIYDCWNGDSQHFTMTKDNRIKLPVSGRCLGTADSPAVNGTAVVAQDCGSNPGAQTWVRRYDNSLYNPGSGLCLDLHGWNTTNGQGLDVWQCADQANHHWIFEAQQTV</sequence>
<evidence type="ECO:0000313" key="6">
    <source>
        <dbReference type="EMBL" id="GGU72440.1"/>
    </source>
</evidence>
<dbReference type="InterPro" id="IPR035992">
    <property type="entry name" value="Ricin_B-like_lectins"/>
</dbReference>
<feature type="region of interest" description="Disordered" evidence="3">
    <location>
        <begin position="823"/>
        <end position="848"/>
    </location>
</feature>
<feature type="compositionally biased region" description="Polar residues" evidence="3">
    <location>
        <begin position="827"/>
        <end position="837"/>
    </location>
</feature>
<dbReference type="SUPFAM" id="SSF50370">
    <property type="entry name" value="Ricin B-like lectins"/>
    <property type="match status" value="1"/>
</dbReference>
<reference evidence="6" key="1">
    <citation type="journal article" date="2014" name="Int. J. Syst. Evol. Microbiol.">
        <title>Complete genome sequence of Corynebacterium casei LMG S-19264T (=DSM 44701T), isolated from a smear-ripened cheese.</title>
        <authorList>
            <consortium name="US DOE Joint Genome Institute (JGI-PGF)"/>
            <person name="Walter F."/>
            <person name="Albersmeier A."/>
            <person name="Kalinowski J."/>
            <person name="Ruckert C."/>
        </authorList>
    </citation>
    <scope>NUCLEOTIDE SEQUENCE</scope>
    <source>
        <strain evidence="6">JCM 4434</strain>
    </source>
</reference>
<accession>A0A8H9HM71</accession>
<dbReference type="PROSITE" id="PS50231">
    <property type="entry name" value="RICIN_B_LECTIN"/>
    <property type="match status" value="1"/>
</dbReference>
<feature type="region of interest" description="Disordered" evidence="3">
    <location>
        <begin position="39"/>
        <end position="58"/>
    </location>
</feature>
<dbReference type="Proteomes" id="UP000610124">
    <property type="component" value="Unassembled WGS sequence"/>
</dbReference>
<feature type="compositionally biased region" description="Polar residues" evidence="3">
    <location>
        <begin position="271"/>
        <end position="289"/>
    </location>
</feature>
<feature type="region of interest" description="Disordered" evidence="3">
    <location>
        <begin position="263"/>
        <end position="328"/>
    </location>
</feature>
<dbReference type="Pfam" id="PF13385">
    <property type="entry name" value="Laminin_G_3"/>
    <property type="match status" value="1"/>
</dbReference>
<evidence type="ECO:0000259" key="5">
    <source>
        <dbReference type="SMART" id="SM00560"/>
    </source>
</evidence>
<comment type="caution">
    <text evidence="6">The sequence shown here is derived from an EMBL/GenBank/DDBJ whole genome shotgun (WGS) entry which is preliminary data.</text>
</comment>
<evidence type="ECO:0000256" key="1">
    <source>
        <dbReference type="ARBA" id="ARBA00022729"/>
    </source>
</evidence>
<evidence type="ECO:0008006" key="8">
    <source>
        <dbReference type="Google" id="ProtNLM"/>
    </source>
</evidence>
<dbReference type="Gene3D" id="2.60.120.200">
    <property type="match status" value="1"/>
</dbReference>
<dbReference type="InterPro" id="IPR000772">
    <property type="entry name" value="Ricin_B_lectin"/>
</dbReference>
<protein>
    <recommendedName>
        <fullName evidence="8">Ricin B lectin domain-containing protein</fullName>
    </recommendedName>
</protein>
<feature type="region of interest" description="Disordered" evidence="3">
    <location>
        <begin position="1142"/>
        <end position="1161"/>
    </location>
</feature>
<dbReference type="SMART" id="SM00458">
    <property type="entry name" value="RICIN"/>
    <property type="match status" value="1"/>
</dbReference>
<dbReference type="Pfam" id="PF00652">
    <property type="entry name" value="Ricin_B_lectin"/>
    <property type="match status" value="1"/>
</dbReference>
<dbReference type="InterPro" id="IPR006558">
    <property type="entry name" value="LamG-like"/>
</dbReference>
<feature type="region of interest" description="Disordered" evidence="3">
    <location>
        <begin position="89"/>
        <end position="127"/>
    </location>
</feature>
<dbReference type="SUPFAM" id="SSF49899">
    <property type="entry name" value="Concanavalin A-like lectins/glucanases"/>
    <property type="match status" value="1"/>
</dbReference>
<gene>
    <name evidence="6" type="ORF">GCM10010502_25010</name>
</gene>
<feature type="compositionally biased region" description="Basic and acidic residues" evidence="3">
    <location>
        <begin position="300"/>
        <end position="313"/>
    </location>
</feature>